<keyword evidence="2" id="KW-0238">DNA-binding</keyword>
<feature type="domain" description="Myb-like" evidence="5">
    <location>
        <begin position="252"/>
        <end position="306"/>
    </location>
</feature>
<dbReference type="InterPro" id="IPR017930">
    <property type="entry name" value="Myb_dom"/>
</dbReference>
<accession>A0AAD9PJ40</accession>
<reference evidence="7" key="1">
    <citation type="journal article" date="2023" name="Nat. Microbiol.">
        <title>Babesia duncani multi-omics identifies virulence factors and drug targets.</title>
        <authorList>
            <person name="Singh P."/>
            <person name="Lonardi S."/>
            <person name="Liang Q."/>
            <person name="Vydyam P."/>
            <person name="Khabirova E."/>
            <person name="Fang T."/>
            <person name="Gihaz S."/>
            <person name="Thekkiniath J."/>
            <person name="Munshi M."/>
            <person name="Abel S."/>
            <person name="Ciampossin L."/>
            <person name="Batugedara G."/>
            <person name="Gupta M."/>
            <person name="Lu X.M."/>
            <person name="Lenz T."/>
            <person name="Chakravarty S."/>
            <person name="Cornillot E."/>
            <person name="Hu Y."/>
            <person name="Ma W."/>
            <person name="Gonzalez L.M."/>
            <person name="Sanchez S."/>
            <person name="Estrada K."/>
            <person name="Sanchez-Flores A."/>
            <person name="Montero E."/>
            <person name="Harb O.S."/>
            <person name="Le Roch K.G."/>
            <person name="Mamoun C.B."/>
        </authorList>
    </citation>
    <scope>NUCLEOTIDE SEQUENCE</scope>
    <source>
        <strain evidence="7">WA1</strain>
    </source>
</reference>
<evidence type="ECO:0000313" key="7">
    <source>
        <dbReference type="EMBL" id="KAK2195615.1"/>
    </source>
</evidence>
<evidence type="ECO:0000256" key="3">
    <source>
        <dbReference type="ARBA" id="ARBA00023163"/>
    </source>
</evidence>
<comment type="caution">
    <text evidence="7">The sequence shown here is derived from an EMBL/GenBank/DDBJ whole genome shotgun (WGS) entry which is preliminary data.</text>
</comment>
<dbReference type="GO" id="GO:0042795">
    <property type="term" value="P:snRNA transcription by RNA polymerase II"/>
    <property type="evidence" value="ECO:0007669"/>
    <property type="project" value="TreeGrafter"/>
</dbReference>
<dbReference type="GO" id="GO:0042796">
    <property type="term" value="P:snRNA transcription by RNA polymerase III"/>
    <property type="evidence" value="ECO:0007669"/>
    <property type="project" value="TreeGrafter"/>
</dbReference>
<evidence type="ECO:0000256" key="4">
    <source>
        <dbReference type="ARBA" id="ARBA00023242"/>
    </source>
</evidence>
<dbReference type="InterPro" id="IPR009057">
    <property type="entry name" value="Homeodomain-like_sf"/>
</dbReference>
<keyword evidence="1" id="KW-0805">Transcription regulation</keyword>
<sequence length="482" mass="55223">MVKNEISQLVDFDGNRPASNNDTLKLYSFISLLPIYRKKNDWKVPEWSRSEIEKLHALVFDEIVSVISVHIEQNENKVSHNEKLKIVLLLKSMSAKSLYRIITFIPPESIVTIILDIIRSSDCNTILEEMKNDSFAFKFFENKKPSLPHNAVAFDLGAFWSNVADSLNDGKRSVSSFRLATDCCIKFVNSNAQGQVLDNVVAKVHEIISRHIEDLKRASKDPLDNVLEYAKDLGVSAHQFLIVALRQRPDTRWTVQEDQKLSKAIYTQMASTESFNKPRRILWKRVAAFLPGRSNEQCRLRWREALKLKLSDKPFTNSELVRLGLLRSAYGENWTKIASLMSGRSCSQCRWALTKPPKANTELEFKKIFDDIKRKLSSDPVGDLSPYPQWKRVDWLGSALVKVATKNGDKELLSIIRDFYETGEISKRISTLFGHYKESRSGLTKCDTQHLLILSEYLSKNHPNFGAINKYIVQRVLKVSLL</sequence>
<dbReference type="GeneID" id="94337590"/>
<dbReference type="EMBL" id="JALLKP010000004">
    <property type="protein sequence ID" value="KAK2195615.1"/>
    <property type="molecule type" value="Genomic_DNA"/>
</dbReference>
<evidence type="ECO:0000313" key="8">
    <source>
        <dbReference type="Proteomes" id="UP001214638"/>
    </source>
</evidence>
<evidence type="ECO:0000256" key="1">
    <source>
        <dbReference type="ARBA" id="ARBA00023015"/>
    </source>
</evidence>
<keyword evidence="4" id="KW-0539">Nucleus</keyword>
<dbReference type="PROSITE" id="PS50090">
    <property type="entry name" value="MYB_LIKE"/>
    <property type="match status" value="1"/>
</dbReference>
<evidence type="ECO:0000256" key="2">
    <source>
        <dbReference type="ARBA" id="ARBA00023125"/>
    </source>
</evidence>
<dbReference type="InterPro" id="IPR001005">
    <property type="entry name" value="SANT/Myb"/>
</dbReference>
<protein>
    <submittedName>
        <fullName evidence="7">Bifunctional SANT-Myb domain/Myb domain/Homeobox-like domain superfamily</fullName>
    </submittedName>
</protein>
<dbReference type="Pfam" id="PF00249">
    <property type="entry name" value="Myb_DNA-binding"/>
    <property type="match status" value="1"/>
</dbReference>
<dbReference type="PANTHER" id="PTHR46621:SF1">
    <property type="entry name" value="SNRNA-ACTIVATING PROTEIN COMPLEX SUBUNIT 4"/>
    <property type="match status" value="1"/>
</dbReference>
<dbReference type="AlphaFoldDB" id="A0AAD9PJ40"/>
<feature type="domain" description="HTH myb-type" evidence="6">
    <location>
        <begin position="283"/>
        <end position="310"/>
    </location>
</feature>
<dbReference type="PROSITE" id="PS51294">
    <property type="entry name" value="HTH_MYB"/>
    <property type="match status" value="1"/>
</dbReference>
<keyword evidence="8" id="KW-1185">Reference proteome</keyword>
<dbReference type="InterPro" id="IPR051575">
    <property type="entry name" value="Myb-like_DNA-bd"/>
</dbReference>
<proteinExistence type="predicted"/>
<gene>
    <name evidence="7" type="ORF">BdWA1_003293</name>
</gene>
<dbReference type="CDD" id="cd00167">
    <property type="entry name" value="SANT"/>
    <property type="match status" value="2"/>
</dbReference>
<dbReference type="SMART" id="SM00717">
    <property type="entry name" value="SANT"/>
    <property type="match status" value="2"/>
</dbReference>
<dbReference type="GO" id="GO:0019185">
    <property type="term" value="C:snRNA-activating protein complex"/>
    <property type="evidence" value="ECO:0007669"/>
    <property type="project" value="TreeGrafter"/>
</dbReference>
<dbReference type="PANTHER" id="PTHR46621">
    <property type="entry name" value="SNRNA-ACTIVATING PROTEIN COMPLEX SUBUNIT 4"/>
    <property type="match status" value="1"/>
</dbReference>
<dbReference type="SUPFAM" id="SSF46689">
    <property type="entry name" value="Homeodomain-like"/>
    <property type="match status" value="1"/>
</dbReference>
<organism evidence="7 8">
    <name type="scientific">Babesia duncani</name>
    <dbReference type="NCBI Taxonomy" id="323732"/>
    <lineage>
        <taxon>Eukaryota</taxon>
        <taxon>Sar</taxon>
        <taxon>Alveolata</taxon>
        <taxon>Apicomplexa</taxon>
        <taxon>Aconoidasida</taxon>
        <taxon>Piroplasmida</taxon>
        <taxon>Babesiidae</taxon>
        <taxon>Babesia</taxon>
    </lineage>
</organism>
<dbReference type="Proteomes" id="UP001214638">
    <property type="component" value="Unassembled WGS sequence"/>
</dbReference>
<keyword evidence="3" id="KW-0804">Transcription</keyword>
<evidence type="ECO:0000259" key="5">
    <source>
        <dbReference type="PROSITE" id="PS50090"/>
    </source>
</evidence>
<dbReference type="KEGG" id="bdw:94337590"/>
<dbReference type="GO" id="GO:0000978">
    <property type="term" value="F:RNA polymerase II cis-regulatory region sequence-specific DNA binding"/>
    <property type="evidence" value="ECO:0007669"/>
    <property type="project" value="TreeGrafter"/>
</dbReference>
<dbReference type="GO" id="GO:0001006">
    <property type="term" value="F:RNA polymerase III type 3 promoter sequence-specific DNA binding"/>
    <property type="evidence" value="ECO:0007669"/>
    <property type="project" value="TreeGrafter"/>
</dbReference>
<evidence type="ECO:0000259" key="6">
    <source>
        <dbReference type="PROSITE" id="PS51294"/>
    </source>
</evidence>
<dbReference type="Gene3D" id="1.10.10.60">
    <property type="entry name" value="Homeodomain-like"/>
    <property type="match status" value="2"/>
</dbReference>
<name>A0AAD9PJ40_9APIC</name>
<dbReference type="RefSeq" id="XP_067802458.1">
    <property type="nucleotide sequence ID" value="XM_067948307.1"/>
</dbReference>